<keyword evidence="2" id="KW-1185">Reference proteome</keyword>
<reference evidence="1 2" key="1">
    <citation type="journal article" date="2023" name="Plants (Basel)">
        <title>Bridging the Gap: Combining Genomics and Transcriptomics Approaches to Understand Stylosanthes scabra, an Orphan Legume from the Brazilian Caatinga.</title>
        <authorList>
            <person name="Ferreira-Neto J.R.C."/>
            <person name="da Silva M.D."/>
            <person name="Binneck E."/>
            <person name="de Melo N.F."/>
            <person name="da Silva R.H."/>
            <person name="de Melo A.L.T.M."/>
            <person name="Pandolfi V."/>
            <person name="Bustamante F.O."/>
            <person name="Brasileiro-Vidal A.C."/>
            <person name="Benko-Iseppon A.M."/>
        </authorList>
    </citation>
    <scope>NUCLEOTIDE SEQUENCE [LARGE SCALE GENOMIC DNA]</scope>
    <source>
        <tissue evidence="1">Leaves</tissue>
    </source>
</reference>
<dbReference type="Proteomes" id="UP001341840">
    <property type="component" value="Unassembled WGS sequence"/>
</dbReference>
<accession>A0ABU6SE41</accession>
<evidence type="ECO:0000313" key="2">
    <source>
        <dbReference type="Proteomes" id="UP001341840"/>
    </source>
</evidence>
<protein>
    <submittedName>
        <fullName evidence="1">Uncharacterized protein</fullName>
    </submittedName>
</protein>
<comment type="caution">
    <text evidence="1">The sequence shown here is derived from an EMBL/GenBank/DDBJ whole genome shotgun (WGS) entry which is preliminary data.</text>
</comment>
<name>A0ABU6SE41_9FABA</name>
<dbReference type="EMBL" id="JASCZI010060584">
    <property type="protein sequence ID" value="MED6134268.1"/>
    <property type="molecule type" value="Genomic_DNA"/>
</dbReference>
<organism evidence="1 2">
    <name type="scientific">Stylosanthes scabra</name>
    <dbReference type="NCBI Taxonomy" id="79078"/>
    <lineage>
        <taxon>Eukaryota</taxon>
        <taxon>Viridiplantae</taxon>
        <taxon>Streptophyta</taxon>
        <taxon>Embryophyta</taxon>
        <taxon>Tracheophyta</taxon>
        <taxon>Spermatophyta</taxon>
        <taxon>Magnoliopsida</taxon>
        <taxon>eudicotyledons</taxon>
        <taxon>Gunneridae</taxon>
        <taxon>Pentapetalae</taxon>
        <taxon>rosids</taxon>
        <taxon>fabids</taxon>
        <taxon>Fabales</taxon>
        <taxon>Fabaceae</taxon>
        <taxon>Papilionoideae</taxon>
        <taxon>50 kb inversion clade</taxon>
        <taxon>dalbergioids sensu lato</taxon>
        <taxon>Dalbergieae</taxon>
        <taxon>Pterocarpus clade</taxon>
        <taxon>Stylosanthes</taxon>
    </lineage>
</organism>
<sequence>MSLMIRNSGYPEKFESYAGQVNCFDVAEPDGLPVEESREKSAVWVLNWMAMGQSFLRHLHPKNWPDCTTLWVC</sequence>
<proteinExistence type="predicted"/>
<gene>
    <name evidence="1" type="ORF">PIB30_035437</name>
</gene>
<evidence type="ECO:0000313" key="1">
    <source>
        <dbReference type="EMBL" id="MED6134268.1"/>
    </source>
</evidence>